<evidence type="ECO:0000256" key="4">
    <source>
        <dbReference type="ARBA" id="ARBA00022989"/>
    </source>
</evidence>
<dbReference type="EMBL" id="JADEYR010000003">
    <property type="protein sequence ID" value="MBE9403497.1"/>
    <property type="molecule type" value="Genomic_DNA"/>
</dbReference>
<evidence type="ECO:0000256" key="1">
    <source>
        <dbReference type="ARBA" id="ARBA00004651"/>
    </source>
</evidence>
<gene>
    <name evidence="7" type="ORF">IOE58_04605</name>
</gene>
<evidence type="ECO:0000313" key="7">
    <source>
        <dbReference type="EMBL" id="MBE9403497.1"/>
    </source>
</evidence>
<feature type="transmembrane region" description="Helical" evidence="6">
    <location>
        <begin position="284"/>
        <end position="301"/>
    </location>
</feature>
<dbReference type="Pfam" id="PF03706">
    <property type="entry name" value="LPG_synthase_TM"/>
    <property type="match status" value="1"/>
</dbReference>
<evidence type="ECO:0000256" key="6">
    <source>
        <dbReference type="SAM" id="Phobius"/>
    </source>
</evidence>
<organism evidence="7 8">
    <name type="scientific">Brachybacterium epidermidis</name>
    <dbReference type="NCBI Taxonomy" id="2781983"/>
    <lineage>
        <taxon>Bacteria</taxon>
        <taxon>Bacillati</taxon>
        <taxon>Actinomycetota</taxon>
        <taxon>Actinomycetes</taxon>
        <taxon>Micrococcales</taxon>
        <taxon>Dermabacteraceae</taxon>
        <taxon>Brachybacterium</taxon>
    </lineage>
</organism>
<sequence length="312" mass="32525">MGRILEVLRSTPVRAGFLLLALGLAIWAIAARWDEVVDALGRTAPWAVGAALVLSLIYVLLTMMAWRAVLADLGSRLAPSATASVFLVSQLGKYVPGGVWNIVAAAEGGSGHDGPRRRSVSAMAVAVLLSLVGGLLLALAVVPFAPSEIADRFGWAFVALPVVVAVLMPPVLNRLLGMLLRLTRRPPLETALTWRGVGEALAWTLASWIAAGVQVWVLAVGVGMTPDVPTLLLCIGGYAMAWSVGFLVIFVPAGAGVREVILAVVLGGSLAAGGVLVVVILSRLVLTIADVALGMLGLVLGRRMRRRRSTGA</sequence>
<keyword evidence="4 6" id="KW-1133">Transmembrane helix</keyword>
<evidence type="ECO:0000256" key="2">
    <source>
        <dbReference type="ARBA" id="ARBA00022475"/>
    </source>
</evidence>
<proteinExistence type="predicted"/>
<evidence type="ECO:0000256" key="3">
    <source>
        <dbReference type="ARBA" id="ARBA00022692"/>
    </source>
</evidence>
<evidence type="ECO:0000313" key="8">
    <source>
        <dbReference type="Proteomes" id="UP000644727"/>
    </source>
</evidence>
<keyword evidence="8" id="KW-1185">Reference proteome</keyword>
<comment type="caution">
    <text evidence="7">The sequence shown here is derived from an EMBL/GenBank/DDBJ whole genome shotgun (WGS) entry which is preliminary data.</text>
</comment>
<dbReference type="InterPro" id="IPR022791">
    <property type="entry name" value="L-PG_synthase/AglD"/>
</dbReference>
<feature type="transmembrane region" description="Helical" evidence="6">
    <location>
        <begin position="230"/>
        <end position="253"/>
    </location>
</feature>
<accession>A0ABR9VZB0</accession>
<evidence type="ECO:0000256" key="5">
    <source>
        <dbReference type="ARBA" id="ARBA00023136"/>
    </source>
</evidence>
<name>A0ABR9VZB0_9MICO</name>
<dbReference type="RefSeq" id="WP_193865245.1">
    <property type="nucleotide sequence ID" value="NZ_JADEYR010000003.1"/>
</dbReference>
<feature type="transmembrane region" description="Helical" evidence="6">
    <location>
        <begin position="120"/>
        <end position="142"/>
    </location>
</feature>
<keyword evidence="3 6" id="KW-0812">Transmembrane</keyword>
<protein>
    <submittedName>
        <fullName evidence="7">Flippase-like domain-containing protein</fullName>
    </submittedName>
</protein>
<feature type="transmembrane region" description="Helical" evidence="6">
    <location>
        <begin position="260"/>
        <end position="278"/>
    </location>
</feature>
<feature type="transmembrane region" description="Helical" evidence="6">
    <location>
        <begin position="201"/>
        <end position="224"/>
    </location>
</feature>
<keyword evidence="5 6" id="KW-0472">Membrane</keyword>
<dbReference type="Proteomes" id="UP000644727">
    <property type="component" value="Unassembled WGS sequence"/>
</dbReference>
<reference evidence="7 8" key="1">
    <citation type="submission" date="2020-10" db="EMBL/GenBank/DDBJ databases">
        <title>Draft genome and description of Brachybacterium epidermidis sp nov.</title>
        <authorList>
            <person name="Boxberger M."/>
            <person name="La Scola B."/>
        </authorList>
    </citation>
    <scope>NUCLEOTIDE SEQUENCE [LARGE SCALE GENOMIC DNA]</scope>
    <source>
        <strain evidence="7 8">Marseille-Q2903</strain>
    </source>
</reference>
<feature type="transmembrane region" description="Helical" evidence="6">
    <location>
        <begin position="46"/>
        <end position="66"/>
    </location>
</feature>
<keyword evidence="2" id="KW-1003">Cell membrane</keyword>
<comment type="subcellular location">
    <subcellularLocation>
        <location evidence="1">Cell membrane</location>
        <topology evidence="1">Multi-pass membrane protein</topology>
    </subcellularLocation>
</comment>
<feature type="transmembrane region" description="Helical" evidence="6">
    <location>
        <begin position="154"/>
        <end position="180"/>
    </location>
</feature>